<name>A0A9P0GXD0_DIABA</name>
<dbReference type="Proteomes" id="UP001153709">
    <property type="component" value="Chromosome 3"/>
</dbReference>
<dbReference type="PANTHER" id="PTHR39960">
    <property type="entry name" value="LD34147P"/>
    <property type="match status" value="1"/>
</dbReference>
<dbReference type="GO" id="GO:0005886">
    <property type="term" value="C:plasma membrane"/>
    <property type="evidence" value="ECO:0007669"/>
    <property type="project" value="TreeGrafter"/>
</dbReference>
<organism evidence="3 4">
    <name type="scientific">Diabrotica balteata</name>
    <name type="common">Banded cucumber beetle</name>
    <dbReference type="NCBI Taxonomy" id="107213"/>
    <lineage>
        <taxon>Eukaryota</taxon>
        <taxon>Metazoa</taxon>
        <taxon>Ecdysozoa</taxon>
        <taxon>Arthropoda</taxon>
        <taxon>Hexapoda</taxon>
        <taxon>Insecta</taxon>
        <taxon>Pterygota</taxon>
        <taxon>Neoptera</taxon>
        <taxon>Endopterygota</taxon>
        <taxon>Coleoptera</taxon>
        <taxon>Polyphaga</taxon>
        <taxon>Cucujiformia</taxon>
        <taxon>Chrysomeloidea</taxon>
        <taxon>Chrysomelidae</taxon>
        <taxon>Galerucinae</taxon>
        <taxon>Diabroticina</taxon>
        <taxon>Diabroticites</taxon>
        <taxon>Diabrotica</taxon>
    </lineage>
</organism>
<feature type="compositionally biased region" description="Low complexity" evidence="1">
    <location>
        <begin position="428"/>
        <end position="439"/>
    </location>
</feature>
<feature type="chain" id="PRO_5040482345" evidence="2">
    <location>
        <begin position="21"/>
        <end position="454"/>
    </location>
</feature>
<dbReference type="SUPFAM" id="SSF52029">
    <property type="entry name" value="GroEL apical domain-like"/>
    <property type="match status" value="1"/>
</dbReference>
<accession>A0A9P0GXD0</accession>
<proteinExistence type="predicted"/>
<feature type="region of interest" description="Disordered" evidence="1">
    <location>
        <begin position="428"/>
        <end position="454"/>
    </location>
</feature>
<evidence type="ECO:0000313" key="4">
    <source>
        <dbReference type="Proteomes" id="UP001153709"/>
    </source>
</evidence>
<keyword evidence="4" id="KW-1185">Reference proteome</keyword>
<evidence type="ECO:0000313" key="3">
    <source>
        <dbReference type="EMBL" id="CAH1276111.1"/>
    </source>
</evidence>
<evidence type="ECO:0000256" key="1">
    <source>
        <dbReference type="SAM" id="MobiDB-lite"/>
    </source>
</evidence>
<dbReference type="PANTHER" id="PTHR39960:SF1">
    <property type="entry name" value="LD34147P"/>
    <property type="match status" value="1"/>
</dbReference>
<dbReference type="InterPro" id="IPR027409">
    <property type="entry name" value="GroEL-like_apical_dom_sf"/>
</dbReference>
<keyword evidence="2" id="KW-0732">Signal</keyword>
<dbReference type="EMBL" id="OU898278">
    <property type="protein sequence ID" value="CAH1276111.1"/>
    <property type="molecule type" value="Genomic_DNA"/>
</dbReference>
<evidence type="ECO:0000256" key="2">
    <source>
        <dbReference type="SAM" id="SignalP"/>
    </source>
</evidence>
<dbReference type="AlphaFoldDB" id="A0A9P0GXD0"/>
<dbReference type="OrthoDB" id="10506969at2759"/>
<protein>
    <submittedName>
        <fullName evidence="3">Uncharacterized protein</fullName>
    </submittedName>
</protein>
<feature type="signal peptide" evidence="2">
    <location>
        <begin position="1"/>
        <end position="20"/>
    </location>
</feature>
<gene>
    <name evidence="3" type="ORF">DIABBA_LOCUS5375</name>
</gene>
<reference evidence="3" key="1">
    <citation type="submission" date="2022-01" db="EMBL/GenBank/DDBJ databases">
        <authorList>
            <person name="King R."/>
        </authorList>
    </citation>
    <scope>NUCLEOTIDE SEQUENCE</scope>
</reference>
<sequence length="454" mass="51551">MVPKLILFVVISMGVASTEAFIFPVMYQNIQQGILQLKGLIEALNKNLFDVNNNVLAVVNWVKWVNDQLSPHLVNIETKTQNVDNRLANIETFLKQMDQRDVTQLQNTHQTVVGIQNSLLIIMEKMKNEIIATISAHQPPSQISPPIVSKEEFDSLKKQIMDKISIVTNSIGKIENAIDKIKDGNQQTKNLENLKKYFNKNQELFTKFDKKLDNCNSKISNEKNEEWKLNVTTASNGQQSDLKNILAGVKLLQNKIDQVSQNYDRGMDKNFSLPKQDKSNFELINYIKKTHIDTIMKLNDLSELTNHLGSSFVTSNYKILNKIEDLNRLDQVMQNVADGVTDTKTKVEFGVNKILAEISKYSKEGAIHVQEAVCHRLGTFKTSVLDPQIVAVVKATSNIKEDIQQVLQKIGIMDQKMRNNSDALNHLKNCTTKNNNNRNVGTDRKTDEQDPIIF</sequence>